<dbReference type="Proteomes" id="UP000813463">
    <property type="component" value="Chromosome 6"/>
</dbReference>
<dbReference type="RefSeq" id="XP_021838302.2">
    <property type="nucleotide sequence ID" value="XM_021982610.2"/>
</dbReference>
<gene>
    <name evidence="3" type="primary">LOC110778047</name>
</gene>
<reference evidence="3" key="2">
    <citation type="submission" date="2025-08" db="UniProtKB">
        <authorList>
            <consortium name="RefSeq"/>
        </authorList>
    </citation>
    <scope>IDENTIFICATION</scope>
    <source>
        <tissue evidence="3">Leaf</tissue>
    </source>
</reference>
<evidence type="ECO:0000313" key="2">
    <source>
        <dbReference type="Proteomes" id="UP000813463"/>
    </source>
</evidence>
<name>A0A9R0HWE7_SPIOL</name>
<evidence type="ECO:0000313" key="3">
    <source>
        <dbReference type="RefSeq" id="XP_021838302.2"/>
    </source>
</evidence>
<reference evidence="2" key="1">
    <citation type="journal article" date="2021" name="Nat. Commun.">
        <title>Genomic analyses provide insights into spinach domestication and the genetic basis of agronomic traits.</title>
        <authorList>
            <person name="Cai X."/>
            <person name="Sun X."/>
            <person name="Xu C."/>
            <person name="Sun H."/>
            <person name="Wang X."/>
            <person name="Ge C."/>
            <person name="Zhang Z."/>
            <person name="Wang Q."/>
            <person name="Fei Z."/>
            <person name="Jiao C."/>
            <person name="Wang Q."/>
        </authorList>
    </citation>
    <scope>NUCLEOTIDE SEQUENCE [LARGE SCALE GENOMIC DNA]</scope>
    <source>
        <strain evidence="2">cv. Varoflay</strain>
    </source>
</reference>
<dbReference type="InterPro" id="IPR050942">
    <property type="entry name" value="F-box_BR-signaling"/>
</dbReference>
<dbReference type="InterPro" id="IPR005174">
    <property type="entry name" value="KIB1-4_b-propeller"/>
</dbReference>
<organism evidence="2 3">
    <name type="scientific">Spinacia oleracea</name>
    <name type="common">Spinach</name>
    <dbReference type="NCBI Taxonomy" id="3562"/>
    <lineage>
        <taxon>Eukaryota</taxon>
        <taxon>Viridiplantae</taxon>
        <taxon>Streptophyta</taxon>
        <taxon>Embryophyta</taxon>
        <taxon>Tracheophyta</taxon>
        <taxon>Spermatophyta</taxon>
        <taxon>Magnoliopsida</taxon>
        <taxon>eudicotyledons</taxon>
        <taxon>Gunneridae</taxon>
        <taxon>Pentapetalae</taxon>
        <taxon>Caryophyllales</taxon>
        <taxon>Chenopodiaceae</taxon>
        <taxon>Chenopodioideae</taxon>
        <taxon>Anserineae</taxon>
        <taxon>Spinacia</taxon>
    </lineage>
</organism>
<dbReference type="AlphaFoldDB" id="A0A9R0HWE7"/>
<dbReference type="Gene3D" id="1.20.1280.50">
    <property type="match status" value="1"/>
</dbReference>
<accession>A0A9R0HWE7</accession>
<dbReference type="PANTHER" id="PTHR44259:SF114">
    <property type="entry name" value="OS06G0707300 PROTEIN"/>
    <property type="match status" value="1"/>
</dbReference>
<dbReference type="Pfam" id="PF03478">
    <property type="entry name" value="Beta-prop_KIB1-4"/>
    <property type="match status" value="1"/>
</dbReference>
<proteinExistence type="predicted"/>
<dbReference type="KEGG" id="soe:110778047"/>
<protein>
    <submittedName>
        <fullName evidence="3">F-box protein At2g26160-like</fullName>
    </submittedName>
</protein>
<keyword evidence="2" id="KW-1185">Reference proteome</keyword>
<evidence type="ECO:0000259" key="1">
    <source>
        <dbReference type="Pfam" id="PF03478"/>
    </source>
</evidence>
<dbReference type="PANTHER" id="PTHR44259">
    <property type="entry name" value="OS07G0183000 PROTEIN-RELATED"/>
    <property type="match status" value="1"/>
</dbReference>
<dbReference type="GeneID" id="110778047"/>
<feature type="domain" description="KIB1-4 beta-propeller" evidence="1">
    <location>
        <begin position="75"/>
        <end position="350"/>
    </location>
</feature>
<sequence length="382" mass="43892">MGKRITRKWSEINEHILSLIISKIKHPSDHIRISAVCSSWRSVAKYYRYTLSHPIPGLMISIPRNPLQRKFINFPPSDDYYHTINVPCSSHRCRGSYGGWLVLTVADNNSNSIYLLNPFLKRRRFLPNTPENVKKAVLSSSPSSDLKFVVLVLFESQGAAFCKLGDVLWTRLKILFCDECGFSDGLFFKRRFYVVDEHGKIYTCNLDDSLIEEISSQPSDVTKDVRRKFYLVEIEGGLCRVLRKFSSNESFYYEIATDDGDIYNDAPYIYPLNSTVEFRVCKLDPGTRKWVEVKWLGEYALFLGMNNSVCLSELEVAGIEGNKVYFTDDRQRNVKDLGFVRPGKDMGVYNVDDSSIKSLCWTQLEWLTSTDPSAVWVAPLPW</sequence>